<evidence type="ECO:0000313" key="4">
    <source>
        <dbReference type="Proteomes" id="UP001152622"/>
    </source>
</evidence>
<evidence type="ECO:0000256" key="1">
    <source>
        <dbReference type="SAM" id="MobiDB-lite"/>
    </source>
</evidence>
<dbReference type="Proteomes" id="UP001152622">
    <property type="component" value="Chromosome 14"/>
</dbReference>
<dbReference type="EMBL" id="JAINUF010000014">
    <property type="protein sequence ID" value="KAJ8342146.1"/>
    <property type="molecule type" value="Genomic_DNA"/>
</dbReference>
<comment type="caution">
    <text evidence="3">The sequence shown here is derived from an EMBL/GenBank/DDBJ whole genome shotgun (WGS) entry which is preliminary data.</text>
</comment>
<organism evidence="3 4">
    <name type="scientific">Synaphobranchus kaupii</name>
    <name type="common">Kaup's arrowtooth eel</name>
    <dbReference type="NCBI Taxonomy" id="118154"/>
    <lineage>
        <taxon>Eukaryota</taxon>
        <taxon>Metazoa</taxon>
        <taxon>Chordata</taxon>
        <taxon>Craniata</taxon>
        <taxon>Vertebrata</taxon>
        <taxon>Euteleostomi</taxon>
        <taxon>Actinopterygii</taxon>
        <taxon>Neopterygii</taxon>
        <taxon>Teleostei</taxon>
        <taxon>Anguilliformes</taxon>
        <taxon>Synaphobranchidae</taxon>
        <taxon>Synaphobranchus</taxon>
    </lineage>
</organism>
<keyword evidence="2" id="KW-0732">Signal</keyword>
<proteinExistence type="predicted"/>
<feature type="chain" id="PRO_5040326026" evidence="2">
    <location>
        <begin position="26"/>
        <end position="152"/>
    </location>
</feature>
<feature type="region of interest" description="Disordered" evidence="1">
    <location>
        <begin position="28"/>
        <end position="85"/>
    </location>
</feature>
<feature type="region of interest" description="Disordered" evidence="1">
    <location>
        <begin position="127"/>
        <end position="152"/>
    </location>
</feature>
<sequence>MVNFHLFLYGATALILSEEFSAVQSGQVKERLPGKTTTHKRPALSGRRGLRLRRPRPPPLPPEIRETRTKQKKNPKKEPGFQTAVRSLPSANDVRLASLPASFYFGCLFSRRAEAVLEEQCIVGCGKEGDKKAERDGETGDEDNGFDGQQIE</sequence>
<keyword evidence="4" id="KW-1185">Reference proteome</keyword>
<accession>A0A9Q1ENL6</accession>
<dbReference type="AlphaFoldDB" id="A0A9Q1ENL6"/>
<feature type="compositionally biased region" description="Basic and acidic residues" evidence="1">
    <location>
        <begin position="127"/>
        <end position="138"/>
    </location>
</feature>
<evidence type="ECO:0000313" key="3">
    <source>
        <dbReference type="EMBL" id="KAJ8342146.1"/>
    </source>
</evidence>
<gene>
    <name evidence="3" type="ORF">SKAU_G00320740</name>
</gene>
<reference evidence="3" key="1">
    <citation type="journal article" date="2023" name="Science">
        <title>Genome structures resolve the early diversification of teleost fishes.</title>
        <authorList>
            <person name="Parey E."/>
            <person name="Louis A."/>
            <person name="Montfort J."/>
            <person name="Bouchez O."/>
            <person name="Roques C."/>
            <person name="Iampietro C."/>
            <person name="Lluch J."/>
            <person name="Castinel A."/>
            <person name="Donnadieu C."/>
            <person name="Desvignes T."/>
            <person name="Floi Bucao C."/>
            <person name="Jouanno E."/>
            <person name="Wen M."/>
            <person name="Mejri S."/>
            <person name="Dirks R."/>
            <person name="Jansen H."/>
            <person name="Henkel C."/>
            <person name="Chen W.J."/>
            <person name="Zahm M."/>
            <person name="Cabau C."/>
            <person name="Klopp C."/>
            <person name="Thompson A.W."/>
            <person name="Robinson-Rechavi M."/>
            <person name="Braasch I."/>
            <person name="Lecointre G."/>
            <person name="Bobe J."/>
            <person name="Postlethwait J.H."/>
            <person name="Berthelot C."/>
            <person name="Roest Crollius H."/>
            <person name="Guiguen Y."/>
        </authorList>
    </citation>
    <scope>NUCLEOTIDE SEQUENCE</scope>
    <source>
        <strain evidence="3">WJC10195</strain>
    </source>
</reference>
<feature type="signal peptide" evidence="2">
    <location>
        <begin position="1"/>
        <end position="25"/>
    </location>
</feature>
<evidence type="ECO:0000256" key="2">
    <source>
        <dbReference type="SAM" id="SignalP"/>
    </source>
</evidence>
<protein>
    <submittedName>
        <fullName evidence="3">Uncharacterized protein</fullName>
    </submittedName>
</protein>
<name>A0A9Q1ENL6_SYNKA</name>
<feature type="compositionally biased region" description="Basic residues" evidence="1">
    <location>
        <begin position="37"/>
        <end position="56"/>
    </location>
</feature>